<gene>
    <name evidence="5" type="ORF">NEMBOFW57_001353</name>
</gene>
<dbReference type="Pfam" id="PF00704">
    <property type="entry name" value="Glyco_hydro_18"/>
    <property type="match status" value="1"/>
</dbReference>
<comment type="caution">
    <text evidence="5">The sequence shown here is derived from an EMBL/GenBank/DDBJ whole genome shotgun (WGS) entry which is preliminary data.</text>
</comment>
<dbReference type="PANTHER" id="PTHR11177">
    <property type="entry name" value="CHITINASE"/>
    <property type="match status" value="1"/>
</dbReference>
<dbReference type="AlphaFoldDB" id="A0AAD4F5W2"/>
<dbReference type="GO" id="GO:0005975">
    <property type="term" value="P:carbohydrate metabolic process"/>
    <property type="evidence" value="ECO:0007669"/>
    <property type="project" value="InterPro"/>
</dbReference>
<dbReference type="EC" id="3.2.1.14" evidence="2"/>
<dbReference type="PANTHER" id="PTHR11177:SF333">
    <property type="entry name" value="CHITINASE"/>
    <property type="match status" value="1"/>
</dbReference>
<dbReference type="EMBL" id="JAHCVI010000001">
    <property type="protein sequence ID" value="KAG7291338.1"/>
    <property type="molecule type" value="Genomic_DNA"/>
</dbReference>
<comment type="similarity">
    <text evidence="1">Belongs to the glycosyl hydrolase 18 family. Chitinase class V subfamily.</text>
</comment>
<name>A0AAD4F5W2_9PEZI</name>
<evidence type="ECO:0000256" key="3">
    <source>
        <dbReference type="SAM" id="MobiDB-lite"/>
    </source>
</evidence>
<dbReference type="Gene3D" id="3.20.20.80">
    <property type="entry name" value="Glycosidases"/>
    <property type="match status" value="1"/>
</dbReference>
<dbReference type="Proteomes" id="UP001197093">
    <property type="component" value="Unassembled WGS sequence"/>
</dbReference>
<accession>A0AAD4F5W2</accession>
<dbReference type="PROSITE" id="PS51910">
    <property type="entry name" value="GH18_2"/>
    <property type="match status" value="1"/>
</dbReference>
<proteinExistence type="inferred from homology"/>
<dbReference type="InterPro" id="IPR017853">
    <property type="entry name" value="GH"/>
</dbReference>
<dbReference type="Gene3D" id="3.10.50.10">
    <property type="match status" value="1"/>
</dbReference>
<dbReference type="InterPro" id="IPR029070">
    <property type="entry name" value="Chitinase_insertion_sf"/>
</dbReference>
<dbReference type="InterPro" id="IPR050314">
    <property type="entry name" value="Glycosyl_Hydrlase_18"/>
</dbReference>
<evidence type="ECO:0000256" key="2">
    <source>
        <dbReference type="ARBA" id="ARBA00012729"/>
    </source>
</evidence>
<evidence type="ECO:0000259" key="4">
    <source>
        <dbReference type="PROSITE" id="PS51910"/>
    </source>
</evidence>
<evidence type="ECO:0000256" key="1">
    <source>
        <dbReference type="ARBA" id="ARBA00008682"/>
    </source>
</evidence>
<organism evidence="5 6">
    <name type="scientific">Staphylotrichum longicolle</name>
    <dbReference type="NCBI Taxonomy" id="669026"/>
    <lineage>
        <taxon>Eukaryota</taxon>
        <taxon>Fungi</taxon>
        <taxon>Dikarya</taxon>
        <taxon>Ascomycota</taxon>
        <taxon>Pezizomycotina</taxon>
        <taxon>Sordariomycetes</taxon>
        <taxon>Sordariomycetidae</taxon>
        <taxon>Sordariales</taxon>
        <taxon>Chaetomiaceae</taxon>
        <taxon>Staphylotrichum</taxon>
    </lineage>
</organism>
<dbReference type="GO" id="GO:0008843">
    <property type="term" value="F:endochitinase activity"/>
    <property type="evidence" value="ECO:0007669"/>
    <property type="project" value="UniProtKB-EC"/>
</dbReference>
<reference evidence="5" key="1">
    <citation type="submission" date="2023-02" db="EMBL/GenBank/DDBJ databases">
        <authorList>
            <person name="Palmer J.M."/>
        </authorList>
    </citation>
    <scope>NUCLEOTIDE SEQUENCE</scope>
    <source>
        <strain evidence="5">FW57</strain>
    </source>
</reference>
<evidence type="ECO:0000313" key="5">
    <source>
        <dbReference type="EMBL" id="KAG7291338.1"/>
    </source>
</evidence>
<evidence type="ECO:0000313" key="6">
    <source>
        <dbReference type="Proteomes" id="UP001197093"/>
    </source>
</evidence>
<feature type="region of interest" description="Disordered" evidence="3">
    <location>
        <begin position="713"/>
        <end position="766"/>
    </location>
</feature>
<protein>
    <recommendedName>
        <fullName evidence="2">chitinase</fullName>
        <ecNumber evidence="2">3.2.1.14</ecNumber>
    </recommendedName>
</protein>
<sequence length="766" mass="86519">MSYQDIEYHLQDGAGTVHYDNESAVQYLTYGEKQWVSYDSVDTIKQKVDFANSQGLNGIFIWAIDQDTTDNKLLDAVLYPDGLGKFRDQNGAGNDDTNFCKWRPPNTNVLGFCSKTVGCGEGEVALASNDHYVDPRTNKDEVCKVGGTAYYCCRADETRPNLCQWAGECVKLDHTPKGTPISEVCPSGSRTVTYRKGDCGGGWDQNSWEPFCCSEKVSDPACYWEAKSNWEGIDFRTCGWNCKNNEIDFGFHDWGGGESCSSYWSDGESTYQVDAPRKLCCDRNALSVKIRTVPVDITHLWENVGDRVNKDKQTWALSVDDNRGLNGGGFSLNPDEHAFGWHIFSGPADKVATLDKRSGSDWELFDCDTTKHEGRQSAKMVCMNDGEDHNCDTIWKGQVERTVIEMPDGCGVGKYAIAVSLDKIGTAKDYLHRHRLVKRAPPGATVYNLTFDYDFHVLHGRADAEDVLIRIDYSNDKGYWHDMVAAAPGDPLRKRDDYDEVAAIVKRDHGGDWKRYLDYEWRIERRNTPDDQLHVLHKKWFSQELEDWITRQRKITYETSLLSHGIHDQYIIDLINVKNECPLEWLPEGVEDDIGAVISATLNMDVQTSALLTMKGDMAHIRDLQSYLTFRNNGEIKASLTFDAWAELRFPDWEKTLFGIAPLGLSFKVPGVVTVGPEFKVIAALEGQMGIHANARIDFQVISWDYAQTFPYQGDQPIDQNDEKKAQASTNKGPVAFSWEVDLPDNTTWESKPHPSFLEAKDNQED</sequence>
<dbReference type="SUPFAM" id="SSF51445">
    <property type="entry name" value="(Trans)glycosidases"/>
    <property type="match status" value="1"/>
</dbReference>
<feature type="domain" description="GH18" evidence="4">
    <location>
        <begin position="1"/>
        <end position="84"/>
    </location>
</feature>
<dbReference type="InterPro" id="IPR001223">
    <property type="entry name" value="Glyco_hydro18_cat"/>
</dbReference>
<keyword evidence="6" id="KW-1185">Reference proteome</keyword>